<dbReference type="Gene3D" id="2.60.120.10">
    <property type="entry name" value="Jelly Rolls"/>
    <property type="match status" value="1"/>
</dbReference>
<dbReference type="InterPro" id="IPR018490">
    <property type="entry name" value="cNMP-bd_dom_sf"/>
</dbReference>
<dbReference type="InterPro" id="IPR050397">
    <property type="entry name" value="Env_Response_Regulators"/>
</dbReference>
<dbReference type="Pfam" id="PF13545">
    <property type="entry name" value="HTH_Crp_2"/>
    <property type="match status" value="1"/>
</dbReference>
<name>A0A9Q3MFT9_9HYPH</name>
<evidence type="ECO:0000313" key="7">
    <source>
        <dbReference type="Proteomes" id="UP000749740"/>
    </source>
</evidence>
<dbReference type="PANTHER" id="PTHR24567">
    <property type="entry name" value="CRP FAMILY TRANSCRIPTIONAL REGULATORY PROTEIN"/>
    <property type="match status" value="1"/>
</dbReference>
<evidence type="ECO:0000259" key="5">
    <source>
        <dbReference type="PROSITE" id="PS51063"/>
    </source>
</evidence>
<accession>A0A9Q3MFT9</accession>
<dbReference type="GO" id="GO:0003700">
    <property type="term" value="F:DNA-binding transcription factor activity"/>
    <property type="evidence" value="ECO:0007669"/>
    <property type="project" value="TreeGrafter"/>
</dbReference>
<protein>
    <submittedName>
        <fullName evidence="6">Crp/Fnr family transcriptional regulator</fullName>
    </submittedName>
</protein>
<dbReference type="GO" id="GO:0003677">
    <property type="term" value="F:DNA binding"/>
    <property type="evidence" value="ECO:0007669"/>
    <property type="project" value="UniProtKB-KW"/>
</dbReference>
<keyword evidence="3" id="KW-0804">Transcription</keyword>
<dbReference type="Gene3D" id="1.10.10.10">
    <property type="entry name" value="Winged helix-like DNA-binding domain superfamily/Winged helix DNA-binding domain"/>
    <property type="match status" value="1"/>
</dbReference>
<dbReference type="SUPFAM" id="SSF46785">
    <property type="entry name" value="Winged helix' DNA-binding domain"/>
    <property type="match status" value="1"/>
</dbReference>
<feature type="domain" description="HTH crp-type" evidence="5">
    <location>
        <begin position="145"/>
        <end position="211"/>
    </location>
</feature>
<dbReference type="PANTHER" id="PTHR24567:SF74">
    <property type="entry name" value="HTH-TYPE TRANSCRIPTIONAL REGULATOR ARCR"/>
    <property type="match status" value="1"/>
</dbReference>
<comment type="caution">
    <text evidence="6">The sequence shown here is derived from an EMBL/GenBank/DDBJ whole genome shotgun (WGS) entry which is preliminary data.</text>
</comment>
<dbReference type="AlphaFoldDB" id="A0A9Q3MFT9"/>
<dbReference type="GO" id="GO:0005829">
    <property type="term" value="C:cytosol"/>
    <property type="evidence" value="ECO:0007669"/>
    <property type="project" value="TreeGrafter"/>
</dbReference>
<dbReference type="InterPro" id="IPR000595">
    <property type="entry name" value="cNMP-bd_dom"/>
</dbReference>
<dbReference type="RefSeq" id="WP_221107586.1">
    <property type="nucleotide sequence ID" value="NZ_JABDXY010000010.1"/>
</dbReference>
<gene>
    <name evidence="6" type="ORF">HJB63_27490</name>
</gene>
<dbReference type="InterPro" id="IPR012318">
    <property type="entry name" value="HTH_CRP"/>
</dbReference>
<evidence type="ECO:0000256" key="1">
    <source>
        <dbReference type="ARBA" id="ARBA00023015"/>
    </source>
</evidence>
<evidence type="ECO:0000256" key="2">
    <source>
        <dbReference type="ARBA" id="ARBA00023125"/>
    </source>
</evidence>
<dbReference type="SUPFAM" id="SSF51206">
    <property type="entry name" value="cAMP-binding domain-like"/>
    <property type="match status" value="1"/>
</dbReference>
<keyword evidence="2" id="KW-0238">DNA-binding</keyword>
<dbReference type="InterPro" id="IPR036388">
    <property type="entry name" value="WH-like_DNA-bd_sf"/>
</dbReference>
<evidence type="ECO:0000256" key="3">
    <source>
        <dbReference type="ARBA" id="ARBA00023163"/>
    </source>
</evidence>
<reference evidence="6" key="1">
    <citation type="submission" date="2020-04" db="EMBL/GenBank/DDBJ databases">
        <title>Global-level population genomics: horizontal gene transfer, symbiosis and evolution in Rhizobia.</title>
        <authorList>
            <person name="Gai Y."/>
        </authorList>
    </citation>
    <scope>NUCLEOTIDE SEQUENCE</scope>
    <source>
        <strain evidence="6">BLR57</strain>
    </source>
</reference>
<dbReference type="InterPro" id="IPR014710">
    <property type="entry name" value="RmlC-like_jellyroll"/>
</dbReference>
<dbReference type="SMART" id="SM00419">
    <property type="entry name" value="HTH_CRP"/>
    <property type="match status" value="1"/>
</dbReference>
<evidence type="ECO:0000313" key="6">
    <source>
        <dbReference type="EMBL" id="MBX5026264.1"/>
    </source>
</evidence>
<dbReference type="PROSITE" id="PS51063">
    <property type="entry name" value="HTH_CRP_2"/>
    <property type="match status" value="1"/>
</dbReference>
<organism evidence="6 7">
    <name type="scientific">Rhizobium lentis</name>
    <dbReference type="NCBI Taxonomy" id="1138194"/>
    <lineage>
        <taxon>Bacteria</taxon>
        <taxon>Pseudomonadati</taxon>
        <taxon>Pseudomonadota</taxon>
        <taxon>Alphaproteobacteria</taxon>
        <taxon>Hyphomicrobiales</taxon>
        <taxon>Rhizobiaceae</taxon>
        <taxon>Rhizobium/Agrobacterium group</taxon>
        <taxon>Rhizobium</taxon>
    </lineage>
</organism>
<proteinExistence type="predicted"/>
<dbReference type="EMBL" id="JABDYC010000013">
    <property type="protein sequence ID" value="MBX5026264.1"/>
    <property type="molecule type" value="Genomic_DNA"/>
</dbReference>
<evidence type="ECO:0000259" key="4">
    <source>
        <dbReference type="PROSITE" id="PS50042"/>
    </source>
</evidence>
<dbReference type="Proteomes" id="UP000749740">
    <property type="component" value="Unassembled WGS sequence"/>
</dbReference>
<dbReference type="InterPro" id="IPR036390">
    <property type="entry name" value="WH_DNA-bd_sf"/>
</dbReference>
<dbReference type="PROSITE" id="PS50042">
    <property type="entry name" value="CNMP_BINDING_3"/>
    <property type="match status" value="1"/>
</dbReference>
<sequence>MFRSTSPHNLLLRSLAPEDLHRLAPHLEIVSLNSEDVLVQPNISIEYAYFIEKGMASVVTMTPAGGSLEISNIGREGMAGVCLLLDLDQTPLRTFVQMTGSALRIRAEALKEAMDESGSLRRKLLRYAHIVMMQTAETAVALARNTVNQRLARWLLLSHDRADGDEIPMTHERLALALGVRRSGVTVAMAELEAEHMIKSRRGKIIVRDRGKLIDIAGGSYGRSETEYRRVVSA</sequence>
<feature type="domain" description="Cyclic nucleotide-binding" evidence="4">
    <location>
        <begin position="11"/>
        <end position="91"/>
    </location>
</feature>
<keyword evidence="1" id="KW-0805">Transcription regulation</keyword>